<feature type="domain" description="Beta-lactamase-related" evidence="2">
    <location>
        <begin position="9"/>
        <end position="362"/>
    </location>
</feature>
<evidence type="ECO:0000313" key="4">
    <source>
        <dbReference type="Proteomes" id="UP001415169"/>
    </source>
</evidence>
<name>A0ABP7ZJN4_9MICO</name>
<keyword evidence="4" id="KW-1185">Reference proteome</keyword>
<gene>
    <name evidence="3" type="ORF">GCM10022286_16480</name>
</gene>
<dbReference type="Gene3D" id="3.40.710.10">
    <property type="entry name" value="DD-peptidase/beta-lactamase superfamily"/>
    <property type="match status" value="1"/>
</dbReference>
<dbReference type="PANTHER" id="PTHR43283:SF11">
    <property type="entry name" value="BETA-LACTAMASE-RELATED DOMAIN-CONTAINING PROTEIN"/>
    <property type="match status" value="1"/>
</dbReference>
<reference evidence="3" key="1">
    <citation type="journal article" date="2014" name="Int. J. Syst. Evol. Microbiol.">
        <title>Complete genome of a new Firmicutes species belonging to the dominant human colonic microbiota ('Ruminococcus bicirculans') reveals two chromosomes and a selective capacity to utilize plant glucans.</title>
        <authorList>
            <consortium name="NISC Comparative Sequencing Program"/>
            <person name="Wegmann U."/>
            <person name="Louis P."/>
            <person name="Goesmann A."/>
            <person name="Henrissat B."/>
            <person name="Duncan S.H."/>
            <person name="Flint H.J."/>
        </authorList>
    </citation>
    <scope>NUCLEOTIDE SEQUENCE</scope>
    <source>
        <strain evidence="3">JCM 17590</strain>
    </source>
</reference>
<reference evidence="3" key="2">
    <citation type="submission" date="2023-12" db="EMBL/GenBank/DDBJ databases">
        <authorList>
            <person name="Sun Q."/>
            <person name="Inoue M."/>
        </authorList>
    </citation>
    <scope>NUCLEOTIDE SEQUENCE</scope>
    <source>
        <strain evidence="3">JCM 17590</strain>
    </source>
</reference>
<dbReference type="Pfam" id="PF00144">
    <property type="entry name" value="Beta-lactamase"/>
    <property type="match status" value="1"/>
</dbReference>
<proteinExistence type="predicted"/>
<dbReference type="InterPro" id="IPR001466">
    <property type="entry name" value="Beta-lactam-related"/>
</dbReference>
<sequence length="398" mass="42217">MSTTIEQAVRALLDERLALGGFSAAAVAVAVDGETVLELEVGVKASVDENGERIDPDACAPVTRDTMFDLASITKLASAHTILSLVQAGVLDLDEPITAKLPSYRSDAKQRVTLRHLLTHTSGLPASWHGWEQPLLQHLESRPADAPPLAATPFDDREALLADLLATPLVAAPGEHFRYSDAGYNTMMALAEAVTGEPWESLVTGRTLRPLGLDGALSFGAPAQASVATEYDTRFGRGLMRGAVHDETAWVLGGRGASAGLFGTAGGLLALGEALRTGRGEILGEWMWEPQLGRMLGPGRERDTPSGYDHSLGPRIGQLNMMGRSGWNVRGHTGFTGTSVQTDREKGISIALLTNRVHPTRHGAGISGLRGTLADAVYVATGRADAEAMTRPLPPELW</sequence>
<dbReference type="EMBL" id="BAABBV010000001">
    <property type="protein sequence ID" value="GAA4160456.1"/>
    <property type="molecule type" value="Genomic_DNA"/>
</dbReference>
<dbReference type="Proteomes" id="UP001415169">
    <property type="component" value="Unassembled WGS sequence"/>
</dbReference>
<keyword evidence="1 3" id="KW-0378">Hydrolase</keyword>
<accession>A0ABP7ZJN4</accession>
<dbReference type="InterPro" id="IPR012338">
    <property type="entry name" value="Beta-lactam/transpept-like"/>
</dbReference>
<dbReference type="SUPFAM" id="SSF56601">
    <property type="entry name" value="beta-lactamase/transpeptidase-like"/>
    <property type="match status" value="1"/>
</dbReference>
<comment type="caution">
    <text evidence="3">The sequence shown here is derived from an EMBL/GenBank/DDBJ whole genome shotgun (WGS) entry which is preliminary data.</text>
</comment>
<evidence type="ECO:0000259" key="2">
    <source>
        <dbReference type="Pfam" id="PF00144"/>
    </source>
</evidence>
<dbReference type="GO" id="GO:0016787">
    <property type="term" value="F:hydrolase activity"/>
    <property type="evidence" value="ECO:0007669"/>
    <property type="project" value="UniProtKB-KW"/>
</dbReference>
<evidence type="ECO:0000256" key="1">
    <source>
        <dbReference type="ARBA" id="ARBA00022801"/>
    </source>
</evidence>
<protein>
    <submittedName>
        <fullName evidence="3">Serine hydrolase domain-containing protein</fullName>
    </submittedName>
</protein>
<organism evidence="3 4">
    <name type="scientific">Gryllotalpicola daejeonensis</name>
    <dbReference type="NCBI Taxonomy" id="993087"/>
    <lineage>
        <taxon>Bacteria</taxon>
        <taxon>Bacillati</taxon>
        <taxon>Actinomycetota</taxon>
        <taxon>Actinomycetes</taxon>
        <taxon>Micrococcales</taxon>
        <taxon>Microbacteriaceae</taxon>
        <taxon>Gryllotalpicola</taxon>
    </lineage>
</organism>
<dbReference type="InterPro" id="IPR050789">
    <property type="entry name" value="Diverse_Enzym_Activities"/>
</dbReference>
<dbReference type="PANTHER" id="PTHR43283">
    <property type="entry name" value="BETA-LACTAMASE-RELATED"/>
    <property type="match status" value="1"/>
</dbReference>
<evidence type="ECO:0000313" key="3">
    <source>
        <dbReference type="EMBL" id="GAA4160456.1"/>
    </source>
</evidence>
<dbReference type="RefSeq" id="WP_344791277.1">
    <property type="nucleotide sequence ID" value="NZ_BAABBV010000001.1"/>
</dbReference>